<gene>
    <name evidence="2" type="ORF">ElyMa_004048400</name>
</gene>
<dbReference type="AlphaFoldDB" id="A0AAV4G5S3"/>
<evidence type="ECO:0000313" key="3">
    <source>
        <dbReference type="Proteomes" id="UP000762676"/>
    </source>
</evidence>
<protein>
    <submittedName>
        <fullName evidence="2">Uncharacterized protein</fullName>
    </submittedName>
</protein>
<organism evidence="2 3">
    <name type="scientific">Elysia marginata</name>
    <dbReference type="NCBI Taxonomy" id="1093978"/>
    <lineage>
        <taxon>Eukaryota</taxon>
        <taxon>Metazoa</taxon>
        <taxon>Spiralia</taxon>
        <taxon>Lophotrochozoa</taxon>
        <taxon>Mollusca</taxon>
        <taxon>Gastropoda</taxon>
        <taxon>Heterobranchia</taxon>
        <taxon>Euthyneura</taxon>
        <taxon>Panpulmonata</taxon>
        <taxon>Sacoglossa</taxon>
        <taxon>Placobranchoidea</taxon>
        <taxon>Plakobranchidae</taxon>
        <taxon>Elysia</taxon>
    </lineage>
</organism>
<accession>A0AAV4G5S3</accession>
<proteinExistence type="predicted"/>
<dbReference type="EMBL" id="BMAT01008220">
    <property type="protein sequence ID" value="GFR80536.1"/>
    <property type="molecule type" value="Genomic_DNA"/>
</dbReference>
<comment type="caution">
    <text evidence="2">The sequence shown here is derived from an EMBL/GenBank/DDBJ whole genome shotgun (WGS) entry which is preliminary data.</text>
</comment>
<evidence type="ECO:0000256" key="1">
    <source>
        <dbReference type="SAM" id="MobiDB-lite"/>
    </source>
</evidence>
<dbReference type="Proteomes" id="UP000762676">
    <property type="component" value="Unassembled WGS sequence"/>
</dbReference>
<feature type="compositionally biased region" description="Low complexity" evidence="1">
    <location>
        <begin position="63"/>
        <end position="89"/>
    </location>
</feature>
<feature type="region of interest" description="Disordered" evidence="1">
    <location>
        <begin position="1"/>
        <end position="105"/>
    </location>
</feature>
<reference evidence="2 3" key="1">
    <citation type="journal article" date="2021" name="Elife">
        <title>Chloroplast acquisition without the gene transfer in kleptoplastic sea slugs, Plakobranchus ocellatus.</title>
        <authorList>
            <person name="Maeda T."/>
            <person name="Takahashi S."/>
            <person name="Yoshida T."/>
            <person name="Shimamura S."/>
            <person name="Takaki Y."/>
            <person name="Nagai Y."/>
            <person name="Toyoda A."/>
            <person name="Suzuki Y."/>
            <person name="Arimoto A."/>
            <person name="Ishii H."/>
            <person name="Satoh N."/>
            <person name="Nishiyama T."/>
            <person name="Hasebe M."/>
            <person name="Maruyama T."/>
            <person name="Minagawa J."/>
            <person name="Obokata J."/>
            <person name="Shigenobu S."/>
        </authorList>
    </citation>
    <scope>NUCLEOTIDE SEQUENCE [LARGE SCALE GENOMIC DNA]</scope>
</reference>
<name>A0AAV4G5S3_9GAST</name>
<evidence type="ECO:0000313" key="2">
    <source>
        <dbReference type="EMBL" id="GFR80536.1"/>
    </source>
</evidence>
<sequence>MRTDLAAMEVDSDTRGAPLLESMNETGNSQKLRRPRQPNTSRLSVISPSSSSSADREKNLQPPKKSSLSLSSRSSSLLSHHSSSSSSLPCSPPTTPTTKGTKSGVHTSSGVIVLSLIKLSLWAEVLLLRGVGSEDPNDGKRVHVCHKF</sequence>
<feature type="compositionally biased region" description="Low complexity" evidence="1">
    <location>
        <begin position="41"/>
        <end position="53"/>
    </location>
</feature>
<keyword evidence="3" id="KW-1185">Reference proteome</keyword>